<keyword evidence="2" id="KW-1133">Transmembrane helix</keyword>
<reference evidence="3" key="1">
    <citation type="journal article" date="2021" name="Mol. Plant Microbe Interact.">
        <title>Complete Genome Sequence of the Plant-Pathogenic Fungus Colletotrichum lupini.</title>
        <authorList>
            <person name="Baroncelli R."/>
            <person name="Pensec F."/>
            <person name="Da Lio D."/>
            <person name="Boufleur T."/>
            <person name="Vicente I."/>
            <person name="Sarrocco S."/>
            <person name="Picot A."/>
            <person name="Baraldi E."/>
            <person name="Sukno S."/>
            <person name="Thon M."/>
            <person name="Le Floch G."/>
        </authorList>
    </citation>
    <scope>NUCLEOTIDE SEQUENCE</scope>
    <source>
        <strain evidence="3">IMI 504893</strain>
    </source>
</reference>
<dbReference type="RefSeq" id="XP_049139409.1">
    <property type="nucleotide sequence ID" value="XM_049282266.1"/>
</dbReference>
<dbReference type="Proteomes" id="UP000830671">
    <property type="component" value="Chromosome 2"/>
</dbReference>
<dbReference type="KEGG" id="clup:CLUP02_03241"/>
<feature type="region of interest" description="Disordered" evidence="1">
    <location>
        <begin position="185"/>
        <end position="217"/>
    </location>
</feature>
<feature type="region of interest" description="Disordered" evidence="1">
    <location>
        <begin position="254"/>
        <end position="316"/>
    </location>
</feature>
<evidence type="ECO:0000313" key="3">
    <source>
        <dbReference type="EMBL" id="UQC77770.1"/>
    </source>
</evidence>
<proteinExistence type="predicted"/>
<dbReference type="AlphaFoldDB" id="A0A9Q8SIW1"/>
<gene>
    <name evidence="3" type="ORF">CLUP02_03241</name>
</gene>
<dbReference type="EMBL" id="CP019474">
    <property type="protein sequence ID" value="UQC77770.1"/>
    <property type="molecule type" value="Genomic_DNA"/>
</dbReference>
<organism evidence="3 4">
    <name type="scientific">Colletotrichum lupini</name>
    <dbReference type="NCBI Taxonomy" id="145971"/>
    <lineage>
        <taxon>Eukaryota</taxon>
        <taxon>Fungi</taxon>
        <taxon>Dikarya</taxon>
        <taxon>Ascomycota</taxon>
        <taxon>Pezizomycotina</taxon>
        <taxon>Sordariomycetes</taxon>
        <taxon>Hypocreomycetidae</taxon>
        <taxon>Glomerellales</taxon>
        <taxon>Glomerellaceae</taxon>
        <taxon>Colletotrichum</taxon>
        <taxon>Colletotrichum acutatum species complex</taxon>
    </lineage>
</organism>
<keyword evidence="2" id="KW-0472">Membrane</keyword>
<keyword evidence="2" id="KW-0812">Transmembrane</keyword>
<dbReference type="PANTHER" id="PTHR16861">
    <property type="entry name" value="GLYCOPROTEIN 38"/>
    <property type="match status" value="1"/>
</dbReference>
<keyword evidence="4" id="KW-1185">Reference proteome</keyword>
<evidence type="ECO:0000256" key="1">
    <source>
        <dbReference type="SAM" id="MobiDB-lite"/>
    </source>
</evidence>
<feature type="compositionally biased region" description="Low complexity" evidence="1">
    <location>
        <begin position="197"/>
        <end position="217"/>
    </location>
</feature>
<sequence>MGSPPELHRRVSVDLTMLFPNSLITLAGFLPLTFTMSLEGRLPQETLAMGFPEHGAGLSPAPTTAPSEESRQMMLEARSLPPNACGVRRLDNGTFETFSCVSNDCYSSGPWFGCRNVLKTECFDGNAPICQQTTSSLGQKALCCTRSGPSQLPYCLTLLRPDDSGQKTWLRCGDPAYSGQKIMVIGTESDDPDATRTVDPSDTATTTPPPSGSSSNSTGAIVGGVVGGVAVVAIAVCVIVWLVLRRRKRSREDGWHIPLTPGSQSQHTQPYYSQAGYEEHDDPSKAQRGPMPSPTPLVEVQGSNVIDNRRPVELGT</sequence>
<accession>A0A9Q8SIW1</accession>
<protein>
    <submittedName>
        <fullName evidence="3">Uncharacterized protein</fullName>
    </submittedName>
</protein>
<dbReference type="PANTHER" id="PTHR16861:SF4">
    <property type="entry name" value="SH3 DOMAIN PROTEIN (AFU_ORTHOLOGUE AFUA_1G13610)"/>
    <property type="match status" value="1"/>
</dbReference>
<feature type="compositionally biased region" description="Basic and acidic residues" evidence="1">
    <location>
        <begin position="307"/>
        <end position="316"/>
    </location>
</feature>
<feature type="compositionally biased region" description="Polar residues" evidence="1">
    <location>
        <begin position="261"/>
        <end position="272"/>
    </location>
</feature>
<dbReference type="GeneID" id="73337276"/>
<evidence type="ECO:0000256" key="2">
    <source>
        <dbReference type="SAM" id="Phobius"/>
    </source>
</evidence>
<feature type="transmembrane region" description="Helical" evidence="2">
    <location>
        <begin position="220"/>
        <end position="244"/>
    </location>
</feature>
<name>A0A9Q8SIW1_9PEZI</name>
<evidence type="ECO:0000313" key="4">
    <source>
        <dbReference type="Proteomes" id="UP000830671"/>
    </source>
</evidence>